<dbReference type="GO" id="GO:0005739">
    <property type="term" value="C:mitochondrion"/>
    <property type="evidence" value="ECO:0000318"/>
    <property type="project" value="GO_Central"/>
</dbReference>
<evidence type="ECO:0000256" key="2">
    <source>
        <dbReference type="SAM" id="MobiDB-lite"/>
    </source>
</evidence>
<keyword evidence="1" id="KW-0456">Lyase</keyword>
<dbReference type="InterPro" id="IPR008948">
    <property type="entry name" value="L-Aspartase-like"/>
</dbReference>
<dbReference type="GO" id="GO:0006099">
    <property type="term" value="P:tricarboxylic acid cycle"/>
    <property type="evidence" value="ECO:0000318"/>
    <property type="project" value="GO_Central"/>
</dbReference>
<evidence type="ECO:0007829" key="7">
    <source>
        <dbReference type="PeptideAtlas" id="A0A804UD95"/>
    </source>
</evidence>
<protein>
    <recommendedName>
        <fullName evidence="8">Mitochondrial-processing peptidase subunit beta, mitochondrial</fullName>
    </recommendedName>
</protein>
<dbReference type="Gramene" id="Zm00001eb308640_T001">
    <property type="protein sequence ID" value="Zm00001eb308640_P001"/>
    <property type="gene ID" value="Zm00001eb308640"/>
</dbReference>
<dbReference type="GO" id="GO:0006751">
    <property type="term" value="P:glutathione catabolic process"/>
    <property type="evidence" value="ECO:0007669"/>
    <property type="project" value="InterPro"/>
</dbReference>
<dbReference type="SUPFAM" id="SSF48557">
    <property type="entry name" value="L-aspartase-like"/>
    <property type="match status" value="1"/>
</dbReference>
<dbReference type="GO" id="GO:0046872">
    <property type="term" value="F:metal ion binding"/>
    <property type="evidence" value="ECO:0007669"/>
    <property type="project" value="InterPro"/>
</dbReference>
<reference evidence="5" key="2">
    <citation type="submission" date="2019-07" db="EMBL/GenBank/DDBJ databases">
        <authorList>
            <person name="Seetharam A."/>
            <person name="Woodhouse M."/>
            <person name="Cannon E."/>
        </authorList>
    </citation>
    <scope>NUCLEOTIDE SEQUENCE [LARGE SCALE GENOMIC DNA]</scope>
    <source>
        <strain evidence="5">cv. B73</strain>
    </source>
</reference>
<dbReference type="InterPro" id="IPR007863">
    <property type="entry name" value="Peptidase_M16_C"/>
</dbReference>
<feature type="domain" description="Peptidase M16 C-terminal" evidence="4">
    <location>
        <begin position="340"/>
        <end position="509"/>
    </location>
</feature>
<dbReference type="PANTHER" id="PTHR11444:SF1">
    <property type="entry name" value="FUMARATE HYDRATASE, MITOCHONDRIAL"/>
    <property type="match status" value="1"/>
</dbReference>
<dbReference type="Proteomes" id="UP000007305">
    <property type="component" value="Chromosome 7"/>
</dbReference>
<feature type="region of interest" description="Disordered" evidence="2">
    <location>
        <begin position="1"/>
        <end position="75"/>
    </location>
</feature>
<dbReference type="Gene3D" id="1.10.275.10">
    <property type="entry name" value="Fumarase/aspartase (N-terminal domain)"/>
    <property type="match status" value="1"/>
</dbReference>
<dbReference type="InterPro" id="IPR006840">
    <property type="entry name" value="ChaC"/>
</dbReference>
<feature type="compositionally biased region" description="Low complexity" evidence="2">
    <location>
        <begin position="1"/>
        <end position="12"/>
    </location>
</feature>
<dbReference type="GO" id="GO:0061928">
    <property type="term" value="F:glutathione specific gamma-glutamylcyclotransferase activity"/>
    <property type="evidence" value="ECO:0007669"/>
    <property type="project" value="InterPro"/>
</dbReference>
<feature type="domain" description="Fumarate lyase N-terminal" evidence="3">
    <location>
        <begin position="242"/>
        <end position="339"/>
    </location>
</feature>
<dbReference type="GO" id="GO:0006108">
    <property type="term" value="P:malate metabolic process"/>
    <property type="evidence" value="ECO:0000318"/>
    <property type="project" value="GO_Central"/>
</dbReference>
<dbReference type="PANTHER" id="PTHR11444">
    <property type="entry name" value="ASPARTATEAMMONIA/ARGININOSUCCINATE/ADENYLOSUCCINATE LYASE"/>
    <property type="match status" value="1"/>
</dbReference>
<dbReference type="AlphaFoldDB" id="A0A804UD95"/>
<reference evidence="5" key="3">
    <citation type="submission" date="2021-05" db="UniProtKB">
        <authorList>
            <consortium name="EnsemblPlants"/>
        </authorList>
    </citation>
    <scope>IDENTIFICATION</scope>
    <source>
        <strain evidence="5">cv. B73</strain>
    </source>
</reference>
<evidence type="ECO:0000259" key="4">
    <source>
        <dbReference type="Pfam" id="PF05193"/>
    </source>
</evidence>
<dbReference type="InParanoid" id="A0A804UD95"/>
<keyword evidence="7" id="KW-1267">Proteomics identification</keyword>
<feature type="compositionally biased region" description="Low complexity" evidence="2">
    <location>
        <begin position="20"/>
        <end position="32"/>
    </location>
</feature>
<dbReference type="GO" id="GO:0004333">
    <property type="term" value="F:fumarate hydratase activity"/>
    <property type="evidence" value="ECO:0000318"/>
    <property type="project" value="GO_Central"/>
</dbReference>
<evidence type="ECO:0000259" key="3">
    <source>
        <dbReference type="Pfam" id="PF00206"/>
    </source>
</evidence>
<evidence type="ECO:0000256" key="1">
    <source>
        <dbReference type="ARBA" id="ARBA00023239"/>
    </source>
</evidence>
<dbReference type="InterPro" id="IPR011249">
    <property type="entry name" value="Metalloenz_LuxS/M16"/>
</dbReference>
<accession>A0A804UD95</accession>
<dbReference type="GO" id="GO:0006106">
    <property type="term" value="P:fumarate metabolic process"/>
    <property type="evidence" value="ECO:0000318"/>
    <property type="project" value="GO_Central"/>
</dbReference>
<sequence>MSKEPSFPSPSARVRRRRPALVSPPTTPVTTTGHRPDPHPGHPQAGRSARRAARSSRAGARDGNRTGPQNLRSFLLARPCPSARRSCRPRPTSALSSSRGIRYATGCAMVLWVFGYGSLIWNLGFDFDDKILGFIKGYNRTFNLACIDHRGTAEHPARTCTLETDDEAICHLCMPPFLHGDTVLHGQGQHGTSLQGESLSKKQVELLQHEPEVGYELQYKPDDKYEFADFSVCVFPHIQLNMDYGLDPTIGKAIIQAAEEVAEGKLDDHFPLVIWQTSSGTQSNMNANEVIANRASEILGHKGGQKYVHPNDHVNRSQSSNDTFPTVMHIATVVEIHSSVITGSEVRIIDDDMPLAQFAVAFNGASWVDPDSVALMVMQSMLVHGTRVLVEESTWGKFTLFVLFFVFTIMCSVYMPDPHFPYSVTDHIFAMLPCFTVYNSELVQKAAINDIAESVMSFNMNYKDTSLFGVYAVAKADCLDDLAFAIMHEMSKLSYRVTEEDVIRARNRLKSSIQLHLDGSTAVVDDIGRQLLTYGRRISTPELFARIDAVDASTVKRVANRFIFDQDVAIAAMGLIQGLPDYNWFRRRTYMLRY</sequence>
<evidence type="ECO:0000313" key="6">
    <source>
        <dbReference type="Proteomes" id="UP000007305"/>
    </source>
</evidence>
<dbReference type="EnsemblPlants" id="Zm00001eb308640_T001">
    <property type="protein sequence ID" value="Zm00001eb308640_P001"/>
    <property type="gene ID" value="Zm00001eb308640"/>
</dbReference>
<evidence type="ECO:0008006" key="8">
    <source>
        <dbReference type="Google" id="ProtNLM"/>
    </source>
</evidence>
<reference evidence="6" key="1">
    <citation type="submission" date="2015-12" db="EMBL/GenBank/DDBJ databases">
        <title>Update maize B73 reference genome by single molecule sequencing technologies.</title>
        <authorList>
            <consortium name="Maize Genome Sequencing Project"/>
            <person name="Ware D."/>
        </authorList>
    </citation>
    <scope>NUCLEOTIDE SEQUENCE [LARGE SCALE GENOMIC DNA]</scope>
    <source>
        <strain evidence="6">cv. B73</strain>
    </source>
</reference>
<evidence type="ECO:0000313" key="5">
    <source>
        <dbReference type="EnsemblPlants" id="Zm00001eb308640_P001"/>
    </source>
</evidence>
<dbReference type="InterPro" id="IPR024083">
    <property type="entry name" value="Fumarase/histidase_N"/>
</dbReference>
<dbReference type="Pfam" id="PF00206">
    <property type="entry name" value="Lyase_1"/>
    <property type="match status" value="1"/>
</dbReference>
<name>A0A804UD95_MAIZE</name>
<organism evidence="5 6">
    <name type="scientific">Zea mays</name>
    <name type="common">Maize</name>
    <dbReference type="NCBI Taxonomy" id="4577"/>
    <lineage>
        <taxon>Eukaryota</taxon>
        <taxon>Viridiplantae</taxon>
        <taxon>Streptophyta</taxon>
        <taxon>Embryophyta</taxon>
        <taxon>Tracheophyta</taxon>
        <taxon>Spermatophyta</taxon>
        <taxon>Magnoliopsida</taxon>
        <taxon>Liliopsida</taxon>
        <taxon>Poales</taxon>
        <taxon>Poaceae</taxon>
        <taxon>PACMAD clade</taxon>
        <taxon>Panicoideae</taxon>
        <taxon>Andropogonodae</taxon>
        <taxon>Andropogoneae</taxon>
        <taxon>Tripsacinae</taxon>
        <taxon>Zea</taxon>
    </lineage>
</organism>
<dbReference type="Pfam" id="PF05193">
    <property type="entry name" value="Peptidase_M16_C"/>
    <property type="match status" value="1"/>
</dbReference>
<dbReference type="Gene3D" id="3.30.830.10">
    <property type="entry name" value="Metalloenzyme, LuxS/M16 peptidase-like"/>
    <property type="match status" value="1"/>
</dbReference>
<dbReference type="SUPFAM" id="SSF63411">
    <property type="entry name" value="LuxS/MPP-like metallohydrolase"/>
    <property type="match status" value="1"/>
</dbReference>
<dbReference type="Pfam" id="PF04752">
    <property type="entry name" value="ChaC"/>
    <property type="match status" value="1"/>
</dbReference>
<proteinExistence type="evidence at protein level"/>
<keyword evidence="6" id="KW-1185">Reference proteome</keyword>
<dbReference type="InterPro" id="IPR022761">
    <property type="entry name" value="Fumarate_lyase_N"/>
</dbReference>
<dbReference type="InterPro" id="IPR005677">
    <property type="entry name" value="Fum_hydII"/>
</dbReference>